<dbReference type="Gene3D" id="3.40.640.10">
    <property type="entry name" value="Type I PLP-dependent aspartate aminotransferase-like (Major domain)"/>
    <property type="match status" value="1"/>
</dbReference>
<dbReference type="OrthoDB" id="9802872at2"/>
<dbReference type="InterPro" id="IPR004839">
    <property type="entry name" value="Aminotransferase_I/II_large"/>
</dbReference>
<evidence type="ECO:0000313" key="8">
    <source>
        <dbReference type="Proteomes" id="UP000287857"/>
    </source>
</evidence>
<accession>A0A430A1J5</accession>
<dbReference type="InterPro" id="IPR015422">
    <property type="entry name" value="PyrdxlP-dep_Trfase_small"/>
</dbReference>
<dbReference type="EMBL" id="NGJS01000002">
    <property type="protein sequence ID" value="RSU00268.1"/>
    <property type="molecule type" value="Genomic_DNA"/>
</dbReference>
<comment type="similarity">
    <text evidence="5">Belongs to the class-II pyridoxal-phosphate-dependent aminotransferase family. MalY/PatB cystathionine beta-lyase subfamily.</text>
</comment>
<keyword evidence="8" id="KW-1185">Reference proteome</keyword>
<gene>
    <name evidence="7" type="ORF">CBF37_02930</name>
</gene>
<dbReference type="PANTHER" id="PTHR43525">
    <property type="entry name" value="PROTEIN MALY"/>
    <property type="match status" value="1"/>
</dbReference>
<dbReference type="Pfam" id="PF00155">
    <property type="entry name" value="Aminotran_1_2"/>
    <property type="match status" value="1"/>
</dbReference>
<dbReference type="Gene3D" id="3.90.1150.10">
    <property type="entry name" value="Aspartate Aminotransferase, domain 1"/>
    <property type="match status" value="1"/>
</dbReference>
<evidence type="ECO:0000259" key="6">
    <source>
        <dbReference type="Pfam" id="PF00155"/>
    </source>
</evidence>
<keyword evidence="3" id="KW-0663">Pyridoxal phosphate</keyword>
<dbReference type="GO" id="GO:0008483">
    <property type="term" value="F:transaminase activity"/>
    <property type="evidence" value="ECO:0007669"/>
    <property type="project" value="UniProtKB-KW"/>
</dbReference>
<dbReference type="GO" id="GO:0047804">
    <property type="term" value="F:cysteine-S-conjugate beta-lyase activity"/>
    <property type="evidence" value="ECO:0007669"/>
    <property type="project" value="UniProtKB-EC"/>
</dbReference>
<organism evidence="7 8">
    <name type="scientific">Vagococcus vulneris</name>
    <dbReference type="NCBI Taxonomy" id="1977869"/>
    <lineage>
        <taxon>Bacteria</taxon>
        <taxon>Bacillati</taxon>
        <taxon>Bacillota</taxon>
        <taxon>Bacilli</taxon>
        <taxon>Lactobacillales</taxon>
        <taxon>Enterococcaceae</taxon>
        <taxon>Vagococcus</taxon>
    </lineage>
</organism>
<keyword evidence="7" id="KW-0032">Aminotransferase</keyword>
<dbReference type="EC" id="4.4.1.13" evidence="2"/>
<evidence type="ECO:0000256" key="1">
    <source>
        <dbReference type="ARBA" id="ARBA00001933"/>
    </source>
</evidence>
<dbReference type="RefSeq" id="WP_125983220.1">
    <property type="nucleotide sequence ID" value="NZ_NGJS01000002.1"/>
</dbReference>
<keyword evidence="7" id="KW-0808">Transferase</keyword>
<dbReference type="AlphaFoldDB" id="A0A430A1J5"/>
<sequence length="392" mass="45174">MDVVKNFCDKYYVNRRETNSVKWDGLNEKFGETDLMPLWVADMDFKVPEVVQEALMKRVDHGVFGYTFVPRSYYKAFNHWHASRHNYTIKTSWLRFCTGVVNAFNYVIQATTGINDSVLVLSPVYYPFYDAVLNNQRNLVTCDLINTQGEYSLDYENFEELIKKNKVKVFLHCSPQNPVGKIWQTEELNKLFDICHRYGVKVISDEIHQDFVVGDETFISALTLSKKYHELLYVLNAPSKTFNLASLLHAHVIIPNEKNREQYDSYIKKIVNNPVSVMGMIATEACYNQGEVWLDDLLEVINYNEQLMIDMLSKELPKVIISPRQATYLAWVDLSAYVAAPDLIDVVQKQAKLAVDYGDWFGDNGKGFIRINLATSPNNIEQAISRLIKAIK</sequence>
<keyword evidence="4" id="KW-0456">Lyase</keyword>
<dbReference type="InterPro" id="IPR027619">
    <property type="entry name" value="C-S_lyase_PatB-like"/>
</dbReference>
<reference evidence="7 8" key="1">
    <citation type="submission" date="2017-05" db="EMBL/GenBank/DDBJ databases">
        <title>Vagococcus spp. assemblies.</title>
        <authorList>
            <person name="Gulvik C.A."/>
        </authorList>
    </citation>
    <scope>NUCLEOTIDE SEQUENCE [LARGE SCALE GENOMIC DNA]</scope>
    <source>
        <strain evidence="7 8">SS1995</strain>
    </source>
</reference>
<dbReference type="GO" id="GO:0030170">
    <property type="term" value="F:pyridoxal phosphate binding"/>
    <property type="evidence" value="ECO:0007669"/>
    <property type="project" value="InterPro"/>
</dbReference>
<evidence type="ECO:0000256" key="5">
    <source>
        <dbReference type="ARBA" id="ARBA00037974"/>
    </source>
</evidence>
<evidence type="ECO:0000256" key="2">
    <source>
        <dbReference type="ARBA" id="ARBA00012224"/>
    </source>
</evidence>
<feature type="domain" description="Aminotransferase class I/classII large" evidence="6">
    <location>
        <begin position="34"/>
        <end position="387"/>
    </location>
</feature>
<comment type="caution">
    <text evidence="7">The sequence shown here is derived from an EMBL/GenBank/DDBJ whole genome shotgun (WGS) entry which is preliminary data.</text>
</comment>
<protein>
    <recommendedName>
        <fullName evidence="2">cysteine-S-conjugate beta-lyase</fullName>
        <ecNumber evidence="2">4.4.1.13</ecNumber>
    </recommendedName>
</protein>
<comment type="cofactor">
    <cofactor evidence="1">
        <name>pyridoxal 5'-phosphate</name>
        <dbReference type="ChEBI" id="CHEBI:597326"/>
    </cofactor>
</comment>
<dbReference type="InterPro" id="IPR051798">
    <property type="entry name" value="Class-II_PLP-Dep_Aminotrans"/>
</dbReference>
<dbReference type="CDD" id="cd00609">
    <property type="entry name" value="AAT_like"/>
    <property type="match status" value="1"/>
</dbReference>
<evidence type="ECO:0000256" key="3">
    <source>
        <dbReference type="ARBA" id="ARBA00022898"/>
    </source>
</evidence>
<dbReference type="SUPFAM" id="SSF53383">
    <property type="entry name" value="PLP-dependent transferases"/>
    <property type="match status" value="1"/>
</dbReference>
<evidence type="ECO:0000313" key="7">
    <source>
        <dbReference type="EMBL" id="RSU00268.1"/>
    </source>
</evidence>
<dbReference type="InterPro" id="IPR015424">
    <property type="entry name" value="PyrdxlP-dep_Trfase"/>
</dbReference>
<proteinExistence type="inferred from homology"/>
<dbReference type="PANTHER" id="PTHR43525:SF1">
    <property type="entry name" value="PROTEIN MALY"/>
    <property type="match status" value="1"/>
</dbReference>
<evidence type="ECO:0000256" key="4">
    <source>
        <dbReference type="ARBA" id="ARBA00023239"/>
    </source>
</evidence>
<name>A0A430A1J5_9ENTE</name>
<dbReference type="Proteomes" id="UP000287857">
    <property type="component" value="Unassembled WGS sequence"/>
</dbReference>
<dbReference type="InterPro" id="IPR015421">
    <property type="entry name" value="PyrdxlP-dep_Trfase_major"/>
</dbReference>
<dbReference type="NCBIfam" id="TIGR04350">
    <property type="entry name" value="C_S_lyase_PatB"/>
    <property type="match status" value="1"/>
</dbReference>